<dbReference type="OrthoDB" id="3237269at2759"/>
<dbReference type="Proteomes" id="UP000499080">
    <property type="component" value="Unassembled WGS sequence"/>
</dbReference>
<dbReference type="GO" id="GO:0005975">
    <property type="term" value="P:carbohydrate metabolic process"/>
    <property type="evidence" value="ECO:0007669"/>
    <property type="project" value="InterPro"/>
</dbReference>
<dbReference type="CDD" id="cd14752">
    <property type="entry name" value="GH31_N"/>
    <property type="match status" value="1"/>
</dbReference>
<evidence type="ECO:0000256" key="10">
    <source>
        <dbReference type="RuleBase" id="RU361185"/>
    </source>
</evidence>
<sequence>MATSKRHFHIFYILILFVIQPFTECVDRSLFKTCEQSGFCKRHRSTERRQSPYYLEMSSFKIYPTRIEGVIINSQNGVMLKLDLVALKNNMLNFKISELNPIRPRYEARESLVSDPEESSLEVLSQDSEKVVVGFGPNKAVLNGSPFRIDVYSGDLLLLSANARVLKSCLKIQKKLLIWSKQSCFEWKPFRIDVYSGDLLLLSANARGLMKFEHYRPKTKGKPEGEGEDQNEMQQQPPLSQDEEQFKETLWEETFKGHTDTKPNGPASVGMDFSFVGFEHVYGIPEHADVFPLKTTKGASDPYRLFNLDVFEYELNNPMALYASIPFMVAHSETNSLGLFWLNAAETWVDIEAPSNQGVVSSIVDFVKGSSQIPQRDTHWFSESGLINVFILLGPTPKDVMFQYSKLTGSTPLPPLFSLGYHQSRWNYRDQDDVRQVDAAFDENDIPYDVLWLDLDHTHDRKYFTWEPFKFSDPIGMINNLTAKGRKMVTLVDPHIKRDSGYYIHKEATDKGFYVKNRDNNDYDGWCWPGSSGYLDFLSPEIRDWWASKFALDQYQGSTLALYTWNDMNEPSVFNGPEVTMERDCKHVGGWEHRDVHNIYGMLMVMSTYKGHLMRSNGAQRPFILTRSAFAGSQRFGAIWTGDNIAEWEHLQMSVPMVLSLSLCGMSHSGADIGGFFRNPSPELNMRWYQAGAFQPFFRAHSHHETRRREPWLFDENYKNLIREAVRIRYSFLPYWYTLFYENELTGVPPMRPIWMEFPTERATFDLSDEYMIGDSLLVRPVMQADVISINMYFPGTGEVWYDFITHQQHEGGQMLTIPVTLDKIPVFQRGGTIIPKKGRVRRSSSLTYNDPYTLEIALDKTGSRANGTLYIDDFNSFEYRNGNYLLLKFTYEKNTITSKIIGGPGKFKTNAWLEKIIVIGVQKPPKSFTLSSKSIKNSELLFTYDEAKQKLVIRKPGVNMGEEWKITF</sequence>
<dbReference type="InterPro" id="IPR011013">
    <property type="entry name" value="Gal_mutarotase_sf_dom"/>
</dbReference>
<evidence type="ECO:0000256" key="4">
    <source>
        <dbReference type="ARBA" id="ARBA00022729"/>
    </source>
</evidence>
<evidence type="ECO:0000256" key="3">
    <source>
        <dbReference type="ARBA" id="ARBA00007806"/>
    </source>
</evidence>
<dbReference type="Gene3D" id="2.60.40.1760">
    <property type="entry name" value="glycosyl hydrolase (family 31)"/>
    <property type="match status" value="1"/>
</dbReference>
<dbReference type="InterPro" id="IPR013780">
    <property type="entry name" value="Glyco_hydro_b"/>
</dbReference>
<dbReference type="SUPFAM" id="SSF74650">
    <property type="entry name" value="Galactose mutarotase-like"/>
    <property type="match status" value="1"/>
</dbReference>
<comment type="similarity">
    <text evidence="3 10">Belongs to the glycosyl hydrolase 31 family.</text>
</comment>
<dbReference type="InterPro" id="IPR033403">
    <property type="entry name" value="DUF5110"/>
</dbReference>
<dbReference type="FunFam" id="3.20.20.80:FF:000039">
    <property type="entry name" value="Glucosidase, alpha neutral C"/>
    <property type="match status" value="1"/>
</dbReference>
<evidence type="ECO:0000259" key="16">
    <source>
        <dbReference type="Pfam" id="PF21365"/>
    </source>
</evidence>
<evidence type="ECO:0000259" key="15">
    <source>
        <dbReference type="Pfam" id="PF17137"/>
    </source>
</evidence>
<evidence type="ECO:0000256" key="12">
    <source>
        <dbReference type="SAM" id="SignalP"/>
    </source>
</evidence>
<evidence type="ECO:0000313" key="17">
    <source>
        <dbReference type="EMBL" id="GBM03212.1"/>
    </source>
</evidence>
<dbReference type="CDD" id="cd06603">
    <property type="entry name" value="GH31_GANC_GANAB_alpha"/>
    <property type="match status" value="1"/>
</dbReference>
<evidence type="ECO:0000256" key="6">
    <source>
        <dbReference type="ARBA" id="ARBA00022824"/>
    </source>
</evidence>
<gene>
    <name evidence="17" type="primary">GANAB_1</name>
    <name evidence="17" type="ORF">AVEN_142514_2</name>
</gene>
<feature type="region of interest" description="Disordered" evidence="11">
    <location>
        <begin position="215"/>
        <end position="244"/>
    </location>
</feature>
<evidence type="ECO:0000259" key="14">
    <source>
        <dbReference type="Pfam" id="PF13802"/>
    </source>
</evidence>
<evidence type="ECO:0000256" key="9">
    <source>
        <dbReference type="ARBA" id="ARBA00042895"/>
    </source>
</evidence>
<comment type="caution">
    <text evidence="17">The sequence shown here is derived from an EMBL/GenBank/DDBJ whole genome shotgun (WGS) entry which is preliminary data.</text>
</comment>
<evidence type="ECO:0000256" key="8">
    <source>
        <dbReference type="ARBA" id="ARBA00023295"/>
    </source>
</evidence>
<dbReference type="GO" id="GO:0030246">
    <property type="term" value="F:carbohydrate binding"/>
    <property type="evidence" value="ECO:0007669"/>
    <property type="project" value="InterPro"/>
</dbReference>
<dbReference type="GO" id="GO:0006491">
    <property type="term" value="P:N-glycan processing"/>
    <property type="evidence" value="ECO:0007669"/>
    <property type="project" value="TreeGrafter"/>
</dbReference>
<feature type="domain" description="Glycosyl hydrolase family 31 C-terminal" evidence="16">
    <location>
        <begin position="747"/>
        <end position="835"/>
    </location>
</feature>
<evidence type="ECO:0000259" key="13">
    <source>
        <dbReference type="Pfam" id="PF01055"/>
    </source>
</evidence>
<feature type="chain" id="PRO_5021443323" description="Glucosidase II subunit alpha" evidence="12">
    <location>
        <begin position="26"/>
        <end position="969"/>
    </location>
</feature>
<evidence type="ECO:0000313" key="18">
    <source>
        <dbReference type="Proteomes" id="UP000499080"/>
    </source>
</evidence>
<evidence type="ECO:0000256" key="2">
    <source>
        <dbReference type="ARBA" id="ARBA00004833"/>
    </source>
</evidence>
<dbReference type="InterPro" id="IPR048395">
    <property type="entry name" value="Glyco_hydro_31_C"/>
</dbReference>
<feature type="domain" description="DUF5110" evidence="15">
    <location>
        <begin position="853"/>
        <end position="909"/>
    </location>
</feature>
<feature type="signal peptide" evidence="12">
    <location>
        <begin position="1"/>
        <end position="25"/>
    </location>
</feature>
<keyword evidence="7" id="KW-0325">Glycoprotein</keyword>
<comment type="subcellular location">
    <subcellularLocation>
        <location evidence="1">Endoplasmic reticulum</location>
    </subcellularLocation>
</comment>
<feature type="domain" description="Glycoside hydrolase family 31 N-terminal" evidence="14">
    <location>
        <begin position="184"/>
        <end position="350"/>
    </location>
</feature>
<dbReference type="Pfam" id="PF21365">
    <property type="entry name" value="Glyco_hydro_31_3rd"/>
    <property type="match status" value="1"/>
</dbReference>
<accession>A0A4Y2CFM8</accession>
<dbReference type="InterPro" id="IPR025887">
    <property type="entry name" value="Glyco_hydro_31_N_dom"/>
</dbReference>
<dbReference type="Pfam" id="PF17137">
    <property type="entry name" value="DUF5110"/>
    <property type="match status" value="1"/>
</dbReference>
<dbReference type="EMBL" id="BGPR01000189">
    <property type="protein sequence ID" value="GBM03212.1"/>
    <property type="molecule type" value="Genomic_DNA"/>
</dbReference>
<dbReference type="Gene3D" id="3.20.20.80">
    <property type="entry name" value="Glycosidases"/>
    <property type="match status" value="1"/>
</dbReference>
<feature type="domain" description="Glycoside hydrolase family 31 TIM barrel" evidence="13">
    <location>
        <begin position="411"/>
        <end position="739"/>
    </location>
</feature>
<dbReference type="Gene3D" id="2.60.40.1180">
    <property type="entry name" value="Golgi alpha-mannosidase II"/>
    <property type="match status" value="2"/>
</dbReference>
<keyword evidence="18" id="KW-1185">Reference proteome</keyword>
<dbReference type="InterPro" id="IPR017853">
    <property type="entry name" value="GH"/>
</dbReference>
<reference evidence="17 18" key="1">
    <citation type="journal article" date="2019" name="Sci. Rep.">
        <title>Orb-weaving spider Araneus ventricosus genome elucidates the spidroin gene catalogue.</title>
        <authorList>
            <person name="Kono N."/>
            <person name="Nakamura H."/>
            <person name="Ohtoshi R."/>
            <person name="Moran D.A.P."/>
            <person name="Shinohara A."/>
            <person name="Yoshida Y."/>
            <person name="Fujiwara M."/>
            <person name="Mori M."/>
            <person name="Tomita M."/>
            <person name="Arakawa K."/>
        </authorList>
    </citation>
    <scope>NUCLEOTIDE SEQUENCE [LARGE SCALE GENOMIC DNA]</scope>
</reference>
<feature type="compositionally biased region" description="Basic and acidic residues" evidence="11">
    <location>
        <begin position="215"/>
        <end position="225"/>
    </location>
</feature>
<dbReference type="SUPFAM" id="SSF51011">
    <property type="entry name" value="Glycosyl hydrolase domain"/>
    <property type="match status" value="1"/>
</dbReference>
<keyword evidence="5 10" id="KW-0378">Hydrolase</keyword>
<evidence type="ECO:0000256" key="5">
    <source>
        <dbReference type="ARBA" id="ARBA00022801"/>
    </source>
</evidence>
<dbReference type="AlphaFoldDB" id="A0A4Y2CFM8"/>
<dbReference type="FunFam" id="2.60.40.1180:FF:000023">
    <property type="entry name" value="neutral alpha-glucosidase AB isoform X2"/>
    <property type="match status" value="1"/>
</dbReference>
<dbReference type="PANTHER" id="PTHR22762:SF54">
    <property type="entry name" value="BCDNA.GH04962"/>
    <property type="match status" value="1"/>
</dbReference>
<proteinExistence type="inferred from homology"/>
<dbReference type="GO" id="GO:0090599">
    <property type="term" value="F:alpha-glucosidase activity"/>
    <property type="evidence" value="ECO:0007669"/>
    <property type="project" value="TreeGrafter"/>
</dbReference>
<organism evidence="17 18">
    <name type="scientific">Araneus ventricosus</name>
    <name type="common">Orbweaver spider</name>
    <name type="synonym">Epeira ventricosa</name>
    <dbReference type="NCBI Taxonomy" id="182803"/>
    <lineage>
        <taxon>Eukaryota</taxon>
        <taxon>Metazoa</taxon>
        <taxon>Ecdysozoa</taxon>
        <taxon>Arthropoda</taxon>
        <taxon>Chelicerata</taxon>
        <taxon>Arachnida</taxon>
        <taxon>Araneae</taxon>
        <taxon>Araneomorphae</taxon>
        <taxon>Entelegynae</taxon>
        <taxon>Araneoidea</taxon>
        <taxon>Araneidae</taxon>
        <taxon>Araneus</taxon>
    </lineage>
</organism>
<evidence type="ECO:0000256" key="1">
    <source>
        <dbReference type="ARBA" id="ARBA00004240"/>
    </source>
</evidence>
<protein>
    <recommendedName>
        <fullName evidence="9">Glucosidase II subunit alpha</fullName>
    </recommendedName>
</protein>
<keyword evidence="4 12" id="KW-0732">Signal</keyword>
<dbReference type="Pfam" id="PF01055">
    <property type="entry name" value="Glyco_hydro_31_2nd"/>
    <property type="match status" value="1"/>
</dbReference>
<evidence type="ECO:0000256" key="11">
    <source>
        <dbReference type="SAM" id="MobiDB-lite"/>
    </source>
</evidence>
<evidence type="ECO:0000256" key="7">
    <source>
        <dbReference type="ARBA" id="ARBA00023180"/>
    </source>
</evidence>
<name>A0A4Y2CFM8_ARAVE</name>
<dbReference type="PANTHER" id="PTHR22762">
    <property type="entry name" value="ALPHA-GLUCOSIDASE"/>
    <property type="match status" value="1"/>
</dbReference>
<dbReference type="Pfam" id="PF13802">
    <property type="entry name" value="Gal_mutarotas_2"/>
    <property type="match status" value="1"/>
</dbReference>
<comment type="pathway">
    <text evidence="2">Glycan metabolism; N-glycan metabolism.</text>
</comment>
<dbReference type="SUPFAM" id="SSF51445">
    <property type="entry name" value="(Trans)glycosidases"/>
    <property type="match status" value="1"/>
</dbReference>
<keyword evidence="8 10" id="KW-0326">Glycosidase</keyword>
<dbReference type="GO" id="GO:0005783">
    <property type="term" value="C:endoplasmic reticulum"/>
    <property type="evidence" value="ECO:0007669"/>
    <property type="project" value="UniProtKB-SubCell"/>
</dbReference>
<keyword evidence="6" id="KW-0256">Endoplasmic reticulum</keyword>
<dbReference type="InterPro" id="IPR000322">
    <property type="entry name" value="Glyco_hydro_31_TIM"/>
</dbReference>